<feature type="transmembrane region" description="Helical" evidence="1">
    <location>
        <begin position="48"/>
        <end position="70"/>
    </location>
</feature>
<proteinExistence type="predicted"/>
<sequence length="658" mass="74589">MEQYQHAYSAIHASADFKHRMVDLMLEHNTPRQPRQERRLVIPAKRKALMIVMAAVLLLLSACAAYAIYWSSTQRAIENATENIEKPAAVVSKEAEAYADIDVKAYSLTAPLTGSATIGDATIQLNSMEVFQDVDGAEYIIRYSALSDKIGFITSFAPTWLEDDRAAQERLTQFDSFCEIGIDAKNFVLTIDGQAFPVYSKPDFEGVPEPASGWNEPGNDTPGTSSLMIRQNPVPITQNSQMNLTGTLYSCDATGQRTGTIGTFSIDFAYEYPAAQAEAIRQKAIERYTQSQANTNAARLENLGNLPTELTPVGLTQDAITIDDVTILDDALLLGYTEDRGWKPADNPSYDYTKPQRELYYLNGYQIEPEVMDMSWSEEKIPEPNADGEYTSRISSSILKIPYYRSAQEMPQEIVVYLTRERYHYDGDTHALVEYKSCYPIDLIFRVNRTTGKVTLPKDDTEKENWIAEQTALIGDGRNNARDYVIHQEKTIGGMTVLLERLIYYPASRTYILYAFIPVIDCEVMPWEIDPVVTLNGETLVAPLNDTYYRSLDPTVYPPFKTNIEEWVDTYGLDANRFAWYQYFYRAPKSMLDMPDSFPLDFSWEVYDLGADATRKFIGTFTYTATIQKDVFQGCDARNMVDDMEWKRPIMDAYGIIN</sequence>
<keyword evidence="1" id="KW-0472">Membrane</keyword>
<protein>
    <submittedName>
        <fullName evidence="2">Uncharacterized protein</fullName>
    </submittedName>
</protein>
<dbReference type="AlphaFoldDB" id="A0A644YA73"/>
<evidence type="ECO:0000256" key="1">
    <source>
        <dbReference type="SAM" id="Phobius"/>
    </source>
</evidence>
<reference evidence="2" key="1">
    <citation type="submission" date="2019-08" db="EMBL/GenBank/DDBJ databases">
        <authorList>
            <person name="Kucharzyk K."/>
            <person name="Murdoch R.W."/>
            <person name="Higgins S."/>
            <person name="Loffler F."/>
        </authorList>
    </citation>
    <scope>NUCLEOTIDE SEQUENCE</scope>
</reference>
<comment type="caution">
    <text evidence="2">The sequence shown here is derived from an EMBL/GenBank/DDBJ whole genome shotgun (WGS) entry which is preliminary data.</text>
</comment>
<keyword evidence="1" id="KW-1133">Transmembrane helix</keyword>
<evidence type="ECO:0000313" key="2">
    <source>
        <dbReference type="EMBL" id="MPM23473.1"/>
    </source>
</evidence>
<gene>
    <name evidence="2" type="ORF">SDC9_69947</name>
</gene>
<keyword evidence="1" id="KW-0812">Transmembrane</keyword>
<accession>A0A644YA73</accession>
<name>A0A644YA73_9ZZZZ</name>
<dbReference type="EMBL" id="VSSQ01004041">
    <property type="protein sequence ID" value="MPM23473.1"/>
    <property type="molecule type" value="Genomic_DNA"/>
</dbReference>
<organism evidence="2">
    <name type="scientific">bioreactor metagenome</name>
    <dbReference type="NCBI Taxonomy" id="1076179"/>
    <lineage>
        <taxon>unclassified sequences</taxon>
        <taxon>metagenomes</taxon>
        <taxon>ecological metagenomes</taxon>
    </lineage>
</organism>